<keyword evidence="3" id="KW-1185">Reference proteome</keyword>
<protein>
    <submittedName>
        <fullName evidence="2">L-threonylcarbamoyladenylate synthase</fullName>
        <ecNumber evidence="2">2.7.7.87</ecNumber>
    </submittedName>
</protein>
<dbReference type="InterPro" id="IPR017945">
    <property type="entry name" value="DHBP_synth_RibB-like_a/b_dom"/>
</dbReference>
<dbReference type="PROSITE" id="PS51163">
    <property type="entry name" value="YRDC"/>
    <property type="match status" value="1"/>
</dbReference>
<comment type="caution">
    <text evidence="2">The sequence shown here is derived from an EMBL/GenBank/DDBJ whole genome shotgun (WGS) entry which is preliminary data.</text>
</comment>
<dbReference type="InterPro" id="IPR052532">
    <property type="entry name" value="SUA5_domain"/>
</dbReference>
<keyword evidence="2" id="KW-0548">Nucleotidyltransferase</keyword>
<dbReference type="NCBIfam" id="TIGR00057">
    <property type="entry name" value="L-threonylcarbamoyladenylate synthase"/>
    <property type="match status" value="1"/>
</dbReference>
<sequence length="207" mass="23085">MAEFIKLYEKGTDMRKIDQIISCLKDGGVIIYPTDTVYGMGCDIHNTRAVERICQIKGIKPNKNNFSFICYDLSHISDYAKVSNAAFKLMKKALPGPFTFVLDGNNKVPKVLAQGKKTVGVRVPDNEITRLIVKELGNPIITTSIRDEDDIVEYSTDPELIFEKFQNVVDIVIDGGFGNNIPSTIVDATSDDFEVIRQGLGELEEFL</sequence>
<dbReference type="EC" id="2.7.7.87" evidence="2"/>
<evidence type="ECO:0000313" key="2">
    <source>
        <dbReference type="EMBL" id="MDI9857681.1"/>
    </source>
</evidence>
<dbReference type="SUPFAM" id="SSF55821">
    <property type="entry name" value="YrdC/RibB"/>
    <property type="match status" value="1"/>
</dbReference>
<gene>
    <name evidence="2" type="ORF">QM524_00545</name>
</gene>
<evidence type="ECO:0000313" key="3">
    <source>
        <dbReference type="Proteomes" id="UP001236507"/>
    </source>
</evidence>
<dbReference type="Proteomes" id="UP001236507">
    <property type="component" value="Unassembled WGS sequence"/>
</dbReference>
<evidence type="ECO:0000259" key="1">
    <source>
        <dbReference type="PROSITE" id="PS51163"/>
    </source>
</evidence>
<dbReference type="GO" id="GO:0061710">
    <property type="term" value="F:L-threonylcarbamoyladenylate synthase"/>
    <property type="evidence" value="ECO:0007669"/>
    <property type="project" value="UniProtKB-EC"/>
</dbReference>
<accession>A0ABT6Y325</accession>
<dbReference type="PANTHER" id="PTHR42828">
    <property type="entry name" value="DHBP SYNTHASE RIBB-LIKE ALPHA/BETA DOMAIN-CONTAINING PROTEIN"/>
    <property type="match status" value="1"/>
</dbReference>
<name>A0ABT6Y325_9BACT</name>
<dbReference type="InterPro" id="IPR006070">
    <property type="entry name" value="Sua5-like_dom"/>
</dbReference>
<organism evidence="2 3">
    <name type="scientific">Flectobacillus roseus</name>
    <dbReference type="NCBI Taxonomy" id="502259"/>
    <lineage>
        <taxon>Bacteria</taxon>
        <taxon>Pseudomonadati</taxon>
        <taxon>Bacteroidota</taxon>
        <taxon>Cytophagia</taxon>
        <taxon>Cytophagales</taxon>
        <taxon>Flectobacillaceae</taxon>
        <taxon>Flectobacillus</taxon>
    </lineage>
</organism>
<reference evidence="2 3" key="1">
    <citation type="submission" date="2023-05" db="EMBL/GenBank/DDBJ databases">
        <title>Novel species of genus Flectobacillus isolated from stream in China.</title>
        <authorList>
            <person name="Lu H."/>
        </authorList>
    </citation>
    <scope>NUCLEOTIDE SEQUENCE [LARGE SCALE GENOMIC DNA]</scope>
    <source>
        <strain evidence="2 3">KCTC 42575</strain>
    </source>
</reference>
<keyword evidence="2" id="KW-0808">Transferase</keyword>
<dbReference type="Gene3D" id="3.90.870.10">
    <property type="entry name" value="DHBP synthase"/>
    <property type="match status" value="1"/>
</dbReference>
<dbReference type="RefSeq" id="WP_095163207.1">
    <property type="nucleotide sequence ID" value="NZ_JASHIF010000002.1"/>
</dbReference>
<dbReference type="Pfam" id="PF01300">
    <property type="entry name" value="Sua5_yciO_yrdC"/>
    <property type="match status" value="1"/>
</dbReference>
<feature type="domain" description="YrdC-like" evidence="1">
    <location>
        <begin position="14"/>
        <end position="201"/>
    </location>
</feature>
<proteinExistence type="predicted"/>
<dbReference type="EMBL" id="JASHIF010000002">
    <property type="protein sequence ID" value="MDI9857681.1"/>
    <property type="molecule type" value="Genomic_DNA"/>
</dbReference>
<dbReference type="PANTHER" id="PTHR42828:SF3">
    <property type="entry name" value="THREONYLCARBAMOYL-AMP SYNTHASE"/>
    <property type="match status" value="1"/>
</dbReference>